<keyword evidence="9" id="KW-1185">Reference proteome</keyword>
<feature type="transmembrane region" description="Helical" evidence="6">
    <location>
        <begin position="249"/>
        <end position="270"/>
    </location>
</feature>
<name>A0AAV8Z6Y3_9CUCU</name>
<comment type="caution">
    <text evidence="8">The sequence shown here is derived from an EMBL/GenBank/DDBJ whole genome shotgun (WGS) entry which is preliminary data.</text>
</comment>
<keyword evidence="3 6" id="KW-0812">Transmembrane</keyword>
<reference evidence="8" key="1">
    <citation type="journal article" date="2023" name="Insect Mol. Biol.">
        <title>Genome sequencing provides insights into the evolution of gene families encoding plant cell wall-degrading enzymes in longhorned beetles.</title>
        <authorList>
            <person name="Shin N.R."/>
            <person name="Okamura Y."/>
            <person name="Kirsch R."/>
            <person name="Pauchet Y."/>
        </authorList>
    </citation>
    <scope>NUCLEOTIDE SEQUENCE</scope>
    <source>
        <strain evidence="8">AMC_N1</strain>
    </source>
</reference>
<comment type="subcellular location">
    <subcellularLocation>
        <location evidence="1">Membrane</location>
        <topology evidence="1">Multi-pass membrane protein</topology>
    </subcellularLocation>
</comment>
<feature type="transmembrane region" description="Helical" evidence="6">
    <location>
        <begin position="482"/>
        <end position="505"/>
    </location>
</feature>
<feature type="transmembrane region" description="Helical" evidence="6">
    <location>
        <begin position="619"/>
        <end position="642"/>
    </location>
</feature>
<evidence type="ECO:0000313" key="9">
    <source>
        <dbReference type="Proteomes" id="UP001162162"/>
    </source>
</evidence>
<feature type="transmembrane region" description="Helical" evidence="6">
    <location>
        <begin position="675"/>
        <end position="701"/>
    </location>
</feature>
<organism evidence="8 9">
    <name type="scientific">Aromia moschata</name>
    <dbReference type="NCBI Taxonomy" id="1265417"/>
    <lineage>
        <taxon>Eukaryota</taxon>
        <taxon>Metazoa</taxon>
        <taxon>Ecdysozoa</taxon>
        <taxon>Arthropoda</taxon>
        <taxon>Hexapoda</taxon>
        <taxon>Insecta</taxon>
        <taxon>Pterygota</taxon>
        <taxon>Neoptera</taxon>
        <taxon>Endopterygota</taxon>
        <taxon>Coleoptera</taxon>
        <taxon>Polyphaga</taxon>
        <taxon>Cucujiformia</taxon>
        <taxon>Chrysomeloidea</taxon>
        <taxon>Cerambycidae</taxon>
        <taxon>Cerambycinae</taxon>
        <taxon>Callichromatini</taxon>
        <taxon>Aromia</taxon>
    </lineage>
</organism>
<dbReference type="Pfam" id="PF07810">
    <property type="entry name" value="TMC"/>
    <property type="match status" value="1"/>
</dbReference>
<dbReference type="InterPro" id="IPR012496">
    <property type="entry name" value="TMC_dom"/>
</dbReference>
<dbReference type="InterPro" id="IPR038900">
    <property type="entry name" value="TMC"/>
</dbReference>
<evidence type="ECO:0000313" key="8">
    <source>
        <dbReference type="EMBL" id="KAJ8959243.1"/>
    </source>
</evidence>
<dbReference type="PANTHER" id="PTHR23302">
    <property type="entry name" value="TRANSMEMBRANE CHANNEL-RELATED"/>
    <property type="match status" value="1"/>
</dbReference>
<comment type="similarity">
    <text evidence="2">Belongs to the TMC family.</text>
</comment>
<dbReference type="PANTHER" id="PTHR23302:SF43">
    <property type="entry name" value="TMC DOMAIN-CONTAINING PROTEIN"/>
    <property type="match status" value="1"/>
</dbReference>
<dbReference type="GO" id="GO:0008381">
    <property type="term" value="F:mechanosensitive monoatomic ion channel activity"/>
    <property type="evidence" value="ECO:0007669"/>
    <property type="project" value="TreeGrafter"/>
</dbReference>
<dbReference type="GO" id="GO:0005886">
    <property type="term" value="C:plasma membrane"/>
    <property type="evidence" value="ECO:0007669"/>
    <property type="project" value="InterPro"/>
</dbReference>
<evidence type="ECO:0000256" key="6">
    <source>
        <dbReference type="SAM" id="Phobius"/>
    </source>
</evidence>
<evidence type="ECO:0000259" key="7">
    <source>
        <dbReference type="Pfam" id="PF07810"/>
    </source>
</evidence>
<feature type="domain" description="TMC" evidence="7">
    <location>
        <begin position="512"/>
        <end position="617"/>
    </location>
</feature>
<dbReference type="Proteomes" id="UP001162162">
    <property type="component" value="Unassembled WGS sequence"/>
</dbReference>
<feature type="transmembrane region" description="Helical" evidence="6">
    <location>
        <begin position="322"/>
        <end position="343"/>
    </location>
</feature>
<evidence type="ECO:0000256" key="3">
    <source>
        <dbReference type="ARBA" id="ARBA00022692"/>
    </source>
</evidence>
<accession>A0AAV8Z6Y3</accession>
<proteinExistence type="inferred from homology"/>
<feature type="transmembrane region" description="Helical" evidence="6">
    <location>
        <begin position="417"/>
        <end position="437"/>
    </location>
</feature>
<evidence type="ECO:0000256" key="2">
    <source>
        <dbReference type="ARBA" id="ARBA00006510"/>
    </source>
</evidence>
<protein>
    <recommendedName>
        <fullName evidence="7">TMC domain-containing protein</fullName>
    </recommendedName>
</protein>
<feature type="transmembrane region" description="Helical" evidence="6">
    <location>
        <begin position="449"/>
        <end position="470"/>
    </location>
</feature>
<dbReference type="EMBL" id="JAPWTK010000014">
    <property type="protein sequence ID" value="KAJ8959243.1"/>
    <property type="molecule type" value="Genomic_DNA"/>
</dbReference>
<keyword evidence="5 6" id="KW-0472">Membrane</keyword>
<feature type="transmembrane region" description="Helical" evidence="6">
    <location>
        <begin position="573"/>
        <end position="598"/>
    </location>
</feature>
<evidence type="ECO:0000256" key="1">
    <source>
        <dbReference type="ARBA" id="ARBA00004141"/>
    </source>
</evidence>
<evidence type="ECO:0000256" key="5">
    <source>
        <dbReference type="ARBA" id="ARBA00023136"/>
    </source>
</evidence>
<evidence type="ECO:0000256" key="4">
    <source>
        <dbReference type="ARBA" id="ARBA00022989"/>
    </source>
</evidence>
<gene>
    <name evidence="8" type="ORF">NQ318_022506</name>
</gene>
<keyword evidence="4 6" id="KW-1133">Transmembrane helix</keyword>
<sequence length="759" mass="88188">MDRKSNIWRPPLWADTFDNYNESRAAGGLRMAYNERNNIPMNNISHEDDIDDNSDNLDENYFDNVVFDRNAEPNGEQEEEESPDISYTNRVHSIHRNRLYNPHNNITQSLEARVGDVNWKNMDVDENDGGLLDPIENHASLIVAKMEQDPALMEDSPTSEQLRIETLRDMPQNLTLKRRVKVKLSKSVSQKSKRKPLSYYKMFKYRMSIAISKFKLDFKNLAYTFELWYASVKLIEGNFGSGVASFFKFLRWIFIMDVFVALVSFAFIVVPQLTFDSRDVMNFQDFDWTDILSGEGYLTNTFLYYGFYANGTDTSSYSMPHAYFFTMVCLYLCCFAVLSISVAGSYRRSFIETEGGLKNVYAHKIFCGWDYNIATEDAANLKSNAIYNELKELLYEDMRQSGKDTCMVIFWSRMMQATMNLFILVCLAVTGYVMWYFMDKASTEHWQSIYTAIIVNTIMTVFPIIFSCVVKYEGYKSPRTALYFTLIRTFVLGFVVIGVSVTFWLKNPENECWETSLGQEIYRLVLFDFLFSVLLTPILDLLWSGLCRLFDLKEHLHFDIARNTMQVIYNQTLLWVGLFFSPFLAVIVMLKLLVMWYVRKLVVVRFCKPPAKSWRAAQATTWFLMMAFLSLLLIMGLMGYIITIPTTSCGPFSEYDYIYELVTMGVLHLRENGDVWNIVLFVTRPGFIALVIIALCGRVYYLRAKANAQRGIVALYRDMLVWETRDKEFLLQNISLITNGRNDRRTNIIRNPTRCSTLC</sequence>
<dbReference type="AlphaFoldDB" id="A0AAV8Z6Y3"/>